<reference evidence="1 2" key="1">
    <citation type="submission" date="2019-01" db="EMBL/GenBank/DDBJ databases">
        <title>Complete genome sequence of Cohnella hallensis HS21 isolated from Korean fir (Abies koreana) rhizospheric soil.</title>
        <authorList>
            <person name="Jiang L."/>
            <person name="Kang S.W."/>
            <person name="Kim S."/>
            <person name="Jung J."/>
            <person name="Kim C.Y."/>
            <person name="Kim D.H."/>
            <person name="Kim S.W."/>
            <person name="Lee J."/>
        </authorList>
    </citation>
    <scope>NUCLEOTIDE SEQUENCE [LARGE SCALE GENOMIC DNA]</scope>
    <source>
        <strain evidence="1 2">HS21</strain>
    </source>
</reference>
<name>A0A3T1CY16_9BACL</name>
<sequence length="115" mass="13017">MRLYCIPLSYLPTGWHSYGFLITAQIDQALSDMVNATNSAAFTVNDGGYHIYRGKNFILEVGEQHAILNLFCSSGAVTVEYRTFRMMDNNRVPPAIVMAFMAHADKQVLLWNLMH</sequence>
<dbReference type="Proteomes" id="UP000289856">
    <property type="component" value="Chromosome"/>
</dbReference>
<proteinExistence type="predicted"/>
<protein>
    <submittedName>
        <fullName evidence="1">Uncharacterized protein</fullName>
    </submittedName>
</protein>
<organism evidence="1 2">
    <name type="scientific">Cohnella abietis</name>
    <dbReference type="NCBI Taxonomy" id="2507935"/>
    <lineage>
        <taxon>Bacteria</taxon>
        <taxon>Bacillati</taxon>
        <taxon>Bacillota</taxon>
        <taxon>Bacilli</taxon>
        <taxon>Bacillales</taxon>
        <taxon>Paenibacillaceae</taxon>
        <taxon>Cohnella</taxon>
    </lineage>
</organism>
<evidence type="ECO:0000313" key="2">
    <source>
        <dbReference type="Proteomes" id="UP000289856"/>
    </source>
</evidence>
<keyword evidence="2" id="KW-1185">Reference proteome</keyword>
<dbReference type="KEGG" id="cohn:KCTCHS21_01320"/>
<dbReference type="RefSeq" id="WP_130604667.1">
    <property type="nucleotide sequence ID" value="NZ_AP019400.1"/>
</dbReference>
<gene>
    <name evidence="1" type="ORF">KCTCHS21_01320</name>
</gene>
<dbReference type="AlphaFoldDB" id="A0A3T1CY16"/>
<dbReference type="EMBL" id="AP019400">
    <property type="protein sequence ID" value="BBI30733.1"/>
    <property type="molecule type" value="Genomic_DNA"/>
</dbReference>
<evidence type="ECO:0000313" key="1">
    <source>
        <dbReference type="EMBL" id="BBI30733.1"/>
    </source>
</evidence>
<accession>A0A3T1CY16</accession>